<comment type="caution">
    <text evidence="1">The sequence shown here is derived from an EMBL/GenBank/DDBJ whole genome shotgun (WGS) entry which is preliminary data.</text>
</comment>
<dbReference type="HOGENOM" id="CLU_2979281_0_0_1"/>
<reference evidence="1 2" key="1">
    <citation type="journal article" date="2012" name="Eukaryot. Cell">
        <title>Genome sequence of the fungus Glarea lozoyensis: the first genome sequence of a species from the Helotiaceae family.</title>
        <authorList>
            <person name="Youssar L."/>
            <person name="Gruening B.A."/>
            <person name="Erxleben A."/>
            <person name="Guenther S."/>
            <person name="Huettel W."/>
        </authorList>
    </citation>
    <scope>NUCLEOTIDE SEQUENCE [LARGE SCALE GENOMIC DNA]</scope>
    <source>
        <strain evidence="2">ATCC 74030 / MF5533</strain>
    </source>
</reference>
<proteinExistence type="predicted"/>
<name>H0EVF4_GLAL7</name>
<keyword evidence="2" id="KW-1185">Reference proteome</keyword>
<sequence>MSTSFDSLRNHTTGFNTTISPNARSTFGVVVLTSSVDEELGVKPCCFKRSTARGSHVA</sequence>
<dbReference type="AlphaFoldDB" id="H0EVF4"/>
<evidence type="ECO:0000313" key="2">
    <source>
        <dbReference type="Proteomes" id="UP000005446"/>
    </source>
</evidence>
<accession>H0EVF4</accession>
<dbReference type="InParanoid" id="H0EVF4"/>
<dbReference type="EMBL" id="AGUE01000192">
    <property type="protein sequence ID" value="EHK97486.1"/>
    <property type="molecule type" value="Genomic_DNA"/>
</dbReference>
<protein>
    <submittedName>
        <fullName evidence="1">Uncharacterized protein</fullName>
    </submittedName>
</protein>
<organism evidence="1 2">
    <name type="scientific">Glarea lozoyensis (strain ATCC 74030 / MF5533)</name>
    <dbReference type="NCBI Taxonomy" id="1104152"/>
    <lineage>
        <taxon>Eukaryota</taxon>
        <taxon>Fungi</taxon>
        <taxon>Dikarya</taxon>
        <taxon>Ascomycota</taxon>
        <taxon>Pezizomycotina</taxon>
        <taxon>Leotiomycetes</taxon>
        <taxon>Helotiales</taxon>
        <taxon>Helotiaceae</taxon>
        <taxon>Glarea</taxon>
    </lineage>
</organism>
<gene>
    <name evidence="1" type="ORF">M7I_6752</name>
</gene>
<dbReference type="Proteomes" id="UP000005446">
    <property type="component" value="Unassembled WGS sequence"/>
</dbReference>
<evidence type="ECO:0000313" key="1">
    <source>
        <dbReference type="EMBL" id="EHK97486.1"/>
    </source>
</evidence>